<feature type="compositionally biased region" description="Basic and acidic residues" evidence="3">
    <location>
        <begin position="1266"/>
        <end position="1280"/>
    </location>
</feature>
<dbReference type="PROSITE" id="PS50157">
    <property type="entry name" value="ZINC_FINGER_C2H2_2"/>
    <property type="match status" value="1"/>
</dbReference>
<dbReference type="SMART" id="SM00355">
    <property type="entry name" value="ZnF_C2H2"/>
    <property type="match status" value="2"/>
</dbReference>
<keyword evidence="6" id="KW-1185">Reference proteome</keyword>
<feature type="compositionally biased region" description="Polar residues" evidence="3">
    <location>
        <begin position="1843"/>
        <end position="1854"/>
    </location>
</feature>
<feature type="compositionally biased region" description="Gly residues" evidence="3">
    <location>
        <begin position="1325"/>
        <end position="1334"/>
    </location>
</feature>
<dbReference type="GO" id="GO:0046982">
    <property type="term" value="F:protein heterodimerization activity"/>
    <property type="evidence" value="ECO:0007669"/>
    <property type="project" value="InterPro"/>
</dbReference>
<dbReference type="Gene3D" id="3.30.160.60">
    <property type="entry name" value="Classic Zinc Finger"/>
    <property type="match status" value="1"/>
</dbReference>
<feature type="compositionally biased region" description="Basic and acidic residues" evidence="3">
    <location>
        <begin position="2357"/>
        <end position="2372"/>
    </location>
</feature>
<feature type="region of interest" description="Disordered" evidence="3">
    <location>
        <begin position="1510"/>
        <end position="1535"/>
    </location>
</feature>
<evidence type="ECO:0000259" key="4">
    <source>
        <dbReference type="PROSITE" id="PS50157"/>
    </source>
</evidence>
<gene>
    <name evidence="5" type="ORF">PYCCODRAFT_1386510</name>
</gene>
<feature type="compositionally biased region" description="Polar residues" evidence="3">
    <location>
        <begin position="286"/>
        <end position="299"/>
    </location>
</feature>
<evidence type="ECO:0000313" key="6">
    <source>
        <dbReference type="Proteomes" id="UP000193067"/>
    </source>
</evidence>
<feature type="compositionally biased region" description="Polar residues" evidence="3">
    <location>
        <begin position="587"/>
        <end position="622"/>
    </location>
</feature>
<feature type="non-terminal residue" evidence="5">
    <location>
        <position position="2372"/>
    </location>
</feature>
<keyword evidence="1" id="KW-0479">Metal-binding</keyword>
<feature type="region of interest" description="Disordered" evidence="3">
    <location>
        <begin position="2351"/>
        <end position="2372"/>
    </location>
</feature>
<feature type="compositionally biased region" description="Basic and acidic residues" evidence="3">
    <location>
        <begin position="1748"/>
        <end position="1758"/>
    </location>
</feature>
<feature type="region of interest" description="Disordered" evidence="3">
    <location>
        <begin position="1605"/>
        <end position="1660"/>
    </location>
</feature>
<feature type="coiled-coil region" evidence="2">
    <location>
        <begin position="38"/>
        <end position="86"/>
    </location>
</feature>
<feature type="compositionally biased region" description="Basic and acidic residues" evidence="3">
    <location>
        <begin position="1215"/>
        <end position="1225"/>
    </location>
</feature>
<feature type="compositionally biased region" description="Polar residues" evidence="3">
    <location>
        <begin position="1763"/>
        <end position="1775"/>
    </location>
</feature>
<feature type="compositionally biased region" description="Low complexity" evidence="3">
    <location>
        <begin position="272"/>
        <end position="285"/>
    </location>
</feature>
<feature type="compositionally biased region" description="Pro residues" evidence="3">
    <location>
        <begin position="523"/>
        <end position="542"/>
    </location>
</feature>
<dbReference type="PROSITE" id="PS00028">
    <property type="entry name" value="ZINC_FINGER_C2H2_1"/>
    <property type="match status" value="2"/>
</dbReference>
<feature type="domain" description="C2H2-type" evidence="4">
    <location>
        <begin position="987"/>
        <end position="1012"/>
    </location>
</feature>
<dbReference type="OrthoDB" id="5382203at2759"/>
<feature type="compositionally biased region" description="Acidic residues" evidence="3">
    <location>
        <begin position="1943"/>
        <end position="1954"/>
    </location>
</feature>
<feature type="compositionally biased region" description="Polar residues" evidence="3">
    <location>
        <begin position="446"/>
        <end position="467"/>
    </location>
</feature>
<feature type="compositionally biased region" description="Polar residues" evidence="3">
    <location>
        <begin position="214"/>
        <end position="232"/>
    </location>
</feature>
<feature type="region of interest" description="Disordered" evidence="3">
    <location>
        <begin position="1748"/>
        <end position="2014"/>
    </location>
</feature>
<feature type="compositionally biased region" description="Polar residues" evidence="3">
    <location>
        <begin position="243"/>
        <end position="266"/>
    </location>
</feature>
<feature type="region of interest" description="Disordered" evidence="3">
    <location>
        <begin position="147"/>
        <end position="180"/>
    </location>
</feature>
<protein>
    <recommendedName>
        <fullName evidence="4">C2H2-type domain-containing protein</fullName>
    </recommendedName>
</protein>
<feature type="compositionally biased region" description="Low complexity" evidence="3">
    <location>
        <begin position="511"/>
        <end position="522"/>
    </location>
</feature>
<evidence type="ECO:0000256" key="2">
    <source>
        <dbReference type="SAM" id="Coils"/>
    </source>
</evidence>
<feature type="region of interest" description="Disordered" evidence="3">
    <location>
        <begin position="511"/>
        <end position="542"/>
    </location>
</feature>
<feature type="region of interest" description="Disordered" evidence="3">
    <location>
        <begin position="861"/>
        <end position="962"/>
    </location>
</feature>
<dbReference type="InterPro" id="IPR009072">
    <property type="entry name" value="Histone-fold"/>
</dbReference>
<dbReference type="Gene3D" id="1.10.20.10">
    <property type="entry name" value="Histone, subunit A"/>
    <property type="match status" value="1"/>
</dbReference>
<feature type="compositionally biased region" description="Polar residues" evidence="3">
    <location>
        <begin position="1813"/>
        <end position="1829"/>
    </location>
</feature>
<evidence type="ECO:0000313" key="5">
    <source>
        <dbReference type="EMBL" id="OSD04445.1"/>
    </source>
</evidence>
<feature type="region of interest" description="Disordered" evidence="3">
    <location>
        <begin position="798"/>
        <end position="829"/>
    </location>
</feature>
<name>A0A1Y2ITG4_TRAC3</name>
<feature type="compositionally biased region" description="Low complexity" evidence="3">
    <location>
        <begin position="710"/>
        <end position="719"/>
    </location>
</feature>
<feature type="region of interest" description="Disordered" evidence="3">
    <location>
        <begin position="1192"/>
        <end position="1228"/>
    </location>
</feature>
<feature type="region of interest" description="Disordered" evidence="3">
    <location>
        <begin position="2036"/>
        <end position="2279"/>
    </location>
</feature>
<feature type="region of interest" description="Disordered" evidence="3">
    <location>
        <begin position="587"/>
        <end position="640"/>
    </location>
</feature>
<feature type="compositionally biased region" description="Polar residues" evidence="3">
    <location>
        <begin position="728"/>
        <end position="747"/>
    </location>
</feature>
<sequence length="2372" mass="251860">MNNGDGRQTNQYPTGELVPFAPNSIVTPDDYLANLERIEQVKAALAFYEQQNNQGLQRFYEERQALEAAVQQGRLAAQRLAELQAQPVTDIFPTAPLPTQGPVAGPSAISAGQAQYPLSHHQQGSARPVAELPTSARIVEIPSPRVDAHAATAPSVQGGPYTQGQQRSTGQSAPIPPQYTNATSVFGAGMAHPQAAQAFPQYAAAQPTRMGGAYQQQQSYEHAARMTSQAQPRHQGAPPQRHPVSQQTSQPAYANRTPSGSSQRSIAPQRAAPPESSAPGPSGHAQSTQVSTESRYGTRTTSSLAGALGGTSSSTTESVPHAKVTYSSRHSAHTQTASAEPQKSGVSSYDEQQLFAFFKHLGPATLQRLMVQVLIIVERKQTGAAVSPAEEAANKTLNSNLQQACELISDRLKKYSTADLKQLFIKYFRILKMSREQAQQYTASIENATPPQRSLPNQPSASTSAQPAVNGALPQATSVTAPNQARPVLATSRSFTATVIPNIPATMPAATNAAPAPLANPHNAPPAIPPNAPPANPPNATPTIPPNAGISLHRGPLDWYQPGDSRMPVAYRDAQGQIRYMYASVAQPSTQAPSGSTPTPSQHGASSSMPLPAATQNMTTPEKPNVRPPSPWTPEKSDRRRLAQDILRSLGRPKGAFGDPLIEQPTTSTTAAAIVEQQASDSGKRKQSASPGDATPSKKQRKEEELPQHAAAVVAPPAASIGDGSEVINLTTPPSEDATETMSNTQDPAPKLSDDTVAGITSPRMPEELGNKAATLPTFARGESVASSEADAEKVQAMFIEHDMPDSAPSGPPSVGKASPPPVAPDFVDLPSVDAQLFAVETDEVASASNSADLLAQHPAANTALTSSSPAREGKTPLFLPSPSSSPGASGSAPEGSPPPASEDVLSDDEAAPRPLYGLKDKGKGKARERSVDIDLTTESRSVSPAPGTSRRSRGVFVAVPPLPPYAKRRRVRRDSSPDGTESEGTYGCNWHSCSHRFSDEAKLAHHLRKHAMTPLFCPYEGCDKSFNTPEAFLAHHKSSKHRDGVLRRSTQPFAPVIRQELAPLPEVAPAYLSIPRRVARHPISKERHQWLGPKVLENITAFKYSGGRSNAALPARSRRLAEKVAAAELAGVSPEAALAQIKRWIDDEYLAFADGYDAARRPGLRCADIPSQEITQILDAGFVFWPPEEDVQEAEAKAANLDERAPGQDPELSADAHHDARQELESPAEVPVAVLSFAADDSEAGAGVDQVTENVMLGSATDGGQQERGHSGQDGHGRMSDAVMSGSEAGDGDAAGGQRRLELPRRSSVAVDSGLGGPPATDRVGGGGGGRSNGAGPQTRTQAQAEEASGMLAAQAMISSCPWPVWPPPWQQRDDTGHVLLPAMQSLPSPGYLSARSAEVILSDVRPIKLKLEALQAVNVLLDEFLYSILSASRSLATDKLKAALLKVLPTSLGKEALLEAEVELKAYWERTTSARSPSSARNAESGDFDLQWSFELLRLKCEAYSTMNDSDEDAEAEKRLQQKMEAAGSSSPPNPSLLAPAALYLTAILEAICEHVLANVSRVAARDSGRTIATLQDLLTALCEDEGIYVAVKPMKAFEQIESLSKAQRPRRSKSFSRSTDKTMSRNSTSSPTPSRAARMSTDSTKSNAPTVNETRRTSIEKTRAVKIFHSRSLSDREKHEPAVAGPLARSQSEIGINREYPAEFEASACCDDEELQQEFDELMRSGATMKVSLTPDRLKSMEVYKQERTDRERGARRVGQGSTTPATLQTTEKLADGGAATGEGKRGATANGRPPLRHVDSIVEDDEETGSSANHHQSSLPAPSFQSNAASGSASASARIRNTSFTASPSPTMARANDQRLRSISISNVPHPRHEDGITRKAPTKPPMPQRQGSQNAMPPPPLPPQIVNGGGQMGTPKRTRKMGRNRESMDLDEIMNGSDGEDAGGAEEEPAGTMPLRSPTSASSRNSDTASTATSPRKPHISRAAQDLIAFLEAGPPEEPAYNPSPSMNASVISFESSKTRSGRLQRMMSRLTLGGSKESLNGGPKTPRSLSRKNSSKAALNMGMSTPPPSFKAASLASKRSIPESVGMQPYPNVIVATPPPRPVLQTASSILAEPASTPSSSHGSREDVSSQAPSLTRRSTRKAVPAFDDSVSPSSEDAKGSVNGHRYSSRDADGGAGPTSPTSVVRKPVQLNGHPVKIDTSEASLHPRSMTSPASATERDRKSPRSHAKAESGYASRSASRSPVTPSERLPPPPPPPPAPAIPTSDVEDLRRLMASATSADECRLLVDMFLAKNALLPKTEPPAPVTAKAPAATLEEALDLARRGDDEIERGLVALFLGGGGGYVDTSARLQDERDRGEPAAEHEP</sequence>
<dbReference type="STRING" id="1353009.A0A1Y2ITG4"/>
<reference evidence="5 6" key="1">
    <citation type="journal article" date="2015" name="Biotechnol. Biofuels">
        <title>Enhanced degradation of softwood versus hardwood by the white-rot fungus Pycnoporus coccineus.</title>
        <authorList>
            <person name="Couturier M."/>
            <person name="Navarro D."/>
            <person name="Chevret D."/>
            <person name="Henrissat B."/>
            <person name="Piumi F."/>
            <person name="Ruiz-Duenas F.J."/>
            <person name="Martinez A.T."/>
            <person name="Grigoriev I.V."/>
            <person name="Riley R."/>
            <person name="Lipzen A."/>
            <person name="Berrin J.G."/>
            <person name="Master E.R."/>
            <person name="Rosso M.N."/>
        </authorList>
    </citation>
    <scope>NUCLEOTIDE SEQUENCE [LARGE SCALE GENOMIC DNA]</scope>
    <source>
        <strain evidence="5 6">BRFM310</strain>
    </source>
</reference>
<feature type="compositionally biased region" description="Basic and acidic residues" evidence="3">
    <location>
        <begin position="1195"/>
        <end position="1207"/>
    </location>
</feature>
<feature type="region of interest" description="Disordered" evidence="3">
    <location>
        <begin position="967"/>
        <end position="986"/>
    </location>
</feature>
<dbReference type="GO" id="GO:0008270">
    <property type="term" value="F:zinc ion binding"/>
    <property type="evidence" value="ECO:0007669"/>
    <property type="project" value="UniProtKB-KW"/>
</dbReference>
<feature type="compositionally biased region" description="Polar residues" evidence="3">
    <location>
        <begin position="1962"/>
        <end position="1979"/>
    </location>
</feature>
<feature type="region of interest" description="Disordered" evidence="3">
    <location>
        <begin position="213"/>
        <end position="345"/>
    </location>
</feature>
<feature type="region of interest" description="Disordered" evidence="3">
    <location>
        <begin position="1260"/>
        <end position="1349"/>
    </location>
</feature>
<feature type="compositionally biased region" description="Pro residues" evidence="3">
    <location>
        <begin position="2255"/>
        <end position="2267"/>
    </location>
</feature>
<feature type="compositionally biased region" description="Low complexity" evidence="3">
    <location>
        <begin position="1830"/>
        <end position="1841"/>
    </location>
</feature>
<feature type="compositionally biased region" description="Low complexity" evidence="3">
    <location>
        <begin position="1630"/>
        <end position="1641"/>
    </location>
</feature>
<feature type="compositionally biased region" description="Low complexity" evidence="3">
    <location>
        <begin position="300"/>
        <end position="316"/>
    </location>
</feature>
<feature type="compositionally biased region" description="Polar residues" evidence="3">
    <location>
        <begin position="2241"/>
        <end position="2251"/>
    </location>
</feature>
<keyword evidence="1" id="KW-0862">Zinc</keyword>
<feature type="compositionally biased region" description="Polar residues" evidence="3">
    <location>
        <begin position="325"/>
        <end position="345"/>
    </location>
</feature>
<dbReference type="EMBL" id="KZ084096">
    <property type="protein sequence ID" value="OSD04445.1"/>
    <property type="molecule type" value="Genomic_DNA"/>
</dbReference>
<proteinExistence type="predicted"/>
<dbReference type="Proteomes" id="UP000193067">
    <property type="component" value="Unassembled WGS sequence"/>
</dbReference>
<evidence type="ECO:0000256" key="1">
    <source>
        <dbReference type="PROSITE-ProRule" id="PRU00042"/>
    </source>
</evidence>
<feature type="region of interest" description="Disordered" evidence="3">
    <location>
        <begin position="677"/>
        <end position="772"/>
    </location>
</feature>
<feature type="compositionally biased region" description="Polar residues" evidence="3">
    <location>
        <begin position="160"/>
        <end position="180"/>
    </location>
</feature>
<feature type="region of interest" description="Disordered" evidence="3">
    <location>
        <begin position="446"/>
        <end position="469"/>
    </location>
</feature>
<keyword evidence="2" id="KW-0175">Coiled coil</keyword>
<evidence type="ECO:0000256" key="3">
    <source>
        <dbReference type="SAM" id="MobiDB-lite"/>
    </source>
</evidence>
<feature type="compositionally biased region" description="Polar residues" evidence="3">
    <location>
        <begin position="1643"/>
        <end position="1655"/>
    </location>
</feature>
<keyword evidence="1" id="KW-0863">Zinc-finger</keyword>
<feature type="compositionally biased region" description="Low complexity" evidence="3">
    <location>
        <begin position="881"/>
        <end position="895"/>
    </location>
</feature>
<feature type="compositionally biased region" description="Basic and acidic residues" evidence="3">
    <location>
        <begin position="919"/>
        <end position="933"/>
    </location>
</feature>
<organism evidence="5 6">
    <name type="scientific">Trametes coccinea (strain BRFM310)</name>
    <name type="common">Pycnoporus coccineus</name>
    <dbReference type="NCBI Taxonomy" id="1353009"/>
    <lineage>
        <taxon>Eukaryota</taxon>
        <taxon>Fungi</taxon>
        <taxon>Dikarya</taxon>
        <taxon>Basidiomycota</taxon>
        <taxon>Agaricomycotina</taxon>
        <taxon>Agaricomycetes</taxon>
        <taxon>Polyporales</taxon>
        <taxon>Polyporaceae</taxon>
        <taxon>Trametes</taxon>
    </lineage>
</organism>
<dbReference type="InterPro" id="IPR013087">
    <property type="entry name" value="Znf_C2H2_type"/>
</dbReference>
<accession>A0A1Y2ITG4</accession>